<dbReference type="EMBL" id="LJRC01000086">
    <property type="protein sequence ID" value="KPY38734.1"/>
    <property type="molecule type" value="Genomic_DNA"/>
</dbReference>
<reference evidence="2 3" key="1">
    <citation type="submission" date="2015-09" db="EMBL/GenBank/DDBJ databases">
        <title>Genome announcement of multiple Pseudomonas syringae strains.</title>
        <authorList>
            <person name="Thakur S."/>
            <person name="Wang P.W."/>
            <person name="Gong Y."/>
            <person name="Weir B.S."/>
            <person name="Guttman D.S."/>
        </authorList>
    </citation>
    <scope>NUCLEOTIDE SEQUENCE [LARGE SCALE GENOMIC DNA]</scope>
    <source>
        <strain evidence="2 3">ICMP3956</strain>
    </source>
</reference>
<sequence>MIEARHPESTHMDSQQLLKAQTFKALHERDGAFVMPNPWDAGSAKLLASMGFEALATTSAGLAFTLGRPDAEGAISRDDTLANVADIVAATSLPVAADLENCFADSPEGCAQTLLKAAAAGIVGGSIEDASGRADHPIYDFDLAVERVRASAAAVRSLPFAFMLTARAENLLNGRMDFADTLRRLEAYAEAGADVLYAPGLRTRDEVIAVVRAVAPKPVNILMGLGGVTLSVADLSECGVKRISVGSSLARAAFGGLYRAAEEIRNYGTFNYAGQALPFDQLNDLFKG</sequence>
<gene>
    <name evidence="2" type="ORF">ALO52_02393</name>
</gene>
<keyword evidence="1" id="KW-0479">Metal-binding</keyword>
<comment type="caution">
    <text evidence="2">The sequence shown here is derived from an EMBL/GenBank/DDBJ whole genome shotgun (WGS) entry which is preliminary data.</text>
</comment>
<dbReference type="GO" id="GO:0003824">
    <property type="term" value="F:catalytic activity"/>
    <property type="evidence" value="ECO:0007669"/>
    <property type="project" value="InterPro"/>
</dbReference>
<accession>A0A0P9XSQ2</accession>
<dbReference type="PATRIC" id="fig|251707.3.peg.3241"/>
<dbReference type="SUPFAM" id="SSF51621">
    <property type="entry name" value="Phosphoenolpyruvate/pyruvate domain"/>
    <property type="match status" value="1"/>
</dbReference>
<evidence type="ECO:0000313" key="2">
    <source>
        <dbReference type="EMBL" id="KPY38734.1"/>
    </source>
</evidence>
<dbReference type="Proteomes" id="UP000050562">
    <property type="component" value="Unassembled WGS sequence"/>
</dbReference>
<dbReference type="CDD" id="cd00377">
    <property type="entry name" value="ICL_PEPM"/>
    <property type="match status" value="1"/>
</dbReference>
<dbReference type="Pfam" id="PF13714">
    <property type="entry name" value="PEP_mutase"/>
    <property type="match status" value="1"/>
</dbReference>
<name>A0A0P9XSQ2_9PSED</name>
<dbReference type="PANTHER" id="PTHR42905">
    <property type="entry name" value="PHOSPHOENOLPYRUVATE CARBOXYLASE"/>
    <property type="match status" value="1"/>
</dbReference>
<evidence type="ECO:0000313" key="3">
    <source>
        <dbReference type="Proteomes" id="UP000050562"/>
    </source>
</evidence>
<dbReference type="GO" id="GO:0046872">
    <property type="term" value="F:metal ion binding"/>
    <property type="evidence" value="ECO:0007669"/>
    <property type="project" value="UniProtKB-KW"/>
</dbReference>
<dbReference type="InterPro" id="IPR015813">
    <property type="entry name" value="Pyrv/PenolPyrv_kinase-like_dom"/>
</dbReference>
<evidence type="ECO:0000256" key="1">
    <source>
        <dbReference type="ARBA" id="ARBA00022723"/>
    </source>
</evidence>
<proteinExistence type="predicted"/>
<dbReference type="Gene3D" id="6.10.250.2750">
    <property type="match status" value="1"/>
</dbReference>
<dbReference type="InterPro" id="IPR039556">
    <property type="entry name" value="ICL/PEPM"/>
</dbReference>
<dbReference type="AlphaFoldDB" id="A0A0P9XSQ2"/>
<organism evidence="2 3">
    <name type="scientific">Pseudomonas syringae pv. primulae</name>
    <dbReference type="NCBI Taxonomy" id="251707"/>
    <lineage>
        <taxon>Bacteria</taxon>
        <taxon>Pseudomonadati</taxon>
        <taxon>Pseudomonadota</taxon>
        <taxon>Gammaproteobacteria</taxon>
        <taxon>Pseudomonadales</taxon>
        <taxon>Pseudomonadaceae</taxon>
        <taxon>Pseudomonas</taxon>
    </lineage>
</organism>
<protein>
    <submittedName>
        <fullName evidence="2">Putative Carboxyvinyl-carboxyphosphonate phosphorylmutase</fullName>
    </submittedName>
</protein>
<dbReference type="PANTHER" id="PTHR42905:SF16">
    <property type="entry name" value="CARBOXYPHOSPHONOENOLPYRUVATE PHOSPHONOMUTASE-LIKE PROTEIN (AFU_ORTHOLOGUE AFUA_5G07230)"/>
    <property type="match status" value="1"/>
</dbReference>
<dbReference type="Gene3D" id="3.20.20.60">
    <property type="entry name" value="Phosphoenolpyruvate-binding domains"/>
    <property type="match status" value="1"/>
</dbReference>
<dbReference type="InterPro" id="IPR040442">
    <property type="entry name" value="Pyrv_kinase-like_dom_sf"/>
</dbReference>